<comment type="subcellular location">
    <subcellularLocation>
        <location evidence="1">Cytoplasm</location>
    </subcellularLocation>
</comment>
<evidence type="ECO:0000313" key="6">
    <source>
        <dbReference type="Proteomes" id="UP000050640"/>
    </source>
</evidence>
<dbReference type="STRING" id="1147741.A0A0R3S2A7"/>
<dbReference type="Proteomes" id="UP000050640">
    <property type="component" value="Unplaced"/>
</dbReference>
<evidence type="ECO:0000256" key="1">
    <source>
        <dbReference type="ARBA" id="ARBA00004496"/>
    </source>
</evidence>
<reference evidence="7" key="1">
    <citation type="submission" date="2017-02" db="UniProtKB">
        <authorList>
            <consortium name="WormBaseParasite"/>
        </authorList>
    </citation>
    <scope>IDENTIFICATION</scope>
</reference>
<dbReference type="GO" id="GO:0005737">
    <property type="term" value="C:cytoplasm"/>
    <property type="evidence" value="ECO:0007669"/>
    <property type="project" value="UniProtKB-SubCell"/>
</dbReference>
<evidence type="ECO:0000259" key="5">
    <source>
        <dbReference type="PROSITE" id="PS50106"/>
    </source>
</evidence>
<dbReference type="PANTHER" id="PTHR46227:SF2">
    <property type="entry name" value="FI03335P"/>
    <property type="match status" value="1"/>
</dbReference>
<evidence type="ECO:0000256" key="3">
    <source>
        <dbReference type="ARBA" id="ARBA00022737"/>
    </source>
</evidence>
<dbReference type="Gene3D" id="2.30.42.10">
    <property type="match status" value="1"/>
</dbReference>
<organism evidence="6 7">
    <name type="scientific">Elaeophora elaphi</name>
    <dbReference type="NCBI Taxonomy" id="1147741"/>
    <lineage>
        <taxon>Eukaryota</taxon>
        <taxon>Metazoa</taxon>
        <taxon>Ecdysozoa</taxon>
        <taxon>Nematoda</taxon>
        <taxon>Chromadorea</taxon>
        <taxon>Rhabditida</taxon>
        <taxon>Spirurina</taxon>
        <taxon>Spiruromorpha</taxon>
        <taxon>Filarioidea</taxon>
        <taxon>Onchocercidae</taxon>
        <taxon>Elaeophora</taxon>
    </lineage>
</organism>
<dbReference type="WBParaSite" id="EEL_0000883601-mRNA-1">
    <property type="protein sequence ID" value="EEL_0000883601-mRNA-1"/>
    <property type="gene ID" value="EEL_0000883601"/>
</dbReference>
<dbReference type="SUPFAM" id="SSF50156">
    <property type="entry name" value="PDZ domain-like"/>
    <property type="match status" value="1"/>
</dbReference>
<dbReference type="InterPro" id="IPR036034">
    <property type="entry name" value="PDZ_sf"/>
</dbReference>
<sequence>LDESIIYRCHESTIVQRSDLRLPCGDTIGRQLYPFASSTGALAHPMLSPTVNPKFSKLGTRQSQYSSNDRMDSLSLSNDSQTSTSLGDISYHVVPPKPPRYGTSDVYGLPVLSEPSNARSSIPGGISLRSMHDLSRSKNTKLSPPSTALVLHELSSKTFTPTTSGTTHQVRLHKDPSTNSFGFSVSDGIGDNAGVFINEILPGGPADRCGQILPYDKILQINDTSLQYLDCDLALPLLQVDEIEMVLYREADPSTNIVEDENDDENYRSSINLNLRYSAV</sequence>
<proteinExistence type="predicted"/>
<keyword evidence="3" id="KW-0677">Repeat</keyword>
<feature type="domain" description="PDZ" evidence="5">
    <location>
        <begin position="169"/>
        <end position="239"/>
    </location>
</feature>
<dbReference type="SMART" id="SM00228">
    <property type="entry name" value="PDZ"/>
    <property type="match status" value="1"/>
</dbReference>
<dbReference type="AlphaFoldDB" id="A0A0R3S2A7"/>
<keyword evidence="6" id="KW-1185">Reference proteome</keyword>
<accession>A0A0R3S2A7</accession>
<dbReference type="InterPro" id="IPR043545">
    <property type="entry name" value="GRIP1/2"/>
</dbReference>
<keyword evidence="2" id="KW-0963">Cytoplasm</keyword>
<dbReference type="PANTHER" id="PTHR46227">
    <property type="entry name" value="GLUTAMATE RECEPTOR-INTERACTING PROTEIN GRIP"/>
    <property type="match status" value="1"/>
</dbReference>
<dbReference type="InterPro" id="IPR001478">
    <property type="entry name" value="PDZ"/>
</dbReference>
<dbReference type="Pfam" id="PF00595">
    <property type="entry name" value="PDZ"/>
    <property type="match status" value="1"/>
</dbReference>
<evidence type="ECO:0000313" key="7">
    <source>
        <dbReference type="WBParaSite" id="EEL_0000883601-mRNA-1"/>
    </source>
</evidence>
<evidence type="ECO:0000256" key="4">
    <source>
        <dbReference type="SAM" id="MobiDB-lite"/>
    </source>
</evidence>
<feature type="region of interest" description="Disordered" evidence="4">
    <location>
        <begin position="49"/>
        <end position="94"/>
    </location>
</feature>
<evidence type="ECO:0000256" key="2">
    <source>
        <dbReference type="ARBA" id="ARBA00022490"/>
    </source>
</evidence>
<protein>
    <submittedName>
        <fullName evidence="7">PDZ domain-containing protein</fullName>
    </submittedName>
</protein>
<feature type="compositionally biased region" description="Polar residues" evidence="4">
    <location>
        <begin position="49"/>
        <end position="87"/>
    </location>
</feature>
<dbReference type="PROSITE" id="PS50106">
    <property type="entry name" value="PDZ"/>
    <property type="match status" value="1"/>
</dbReference>
<name>A0A0R3S2A7_9BILA</name>
<dbReference type="GO" id="GO:0098887">
    <property type="term" value="P:neurotransmitter receptor transport, endosome to postsynaptic membrane"/>
    <property type="evidence" value="ECO:0007669"/>
    <property type="project" value="TreeGrafter"/>
</dbReference>